<dbReference type="Proteomes" id="UP000584642">
    <property type="component" value="Unassembled WGS sequence"/>
</dbReference>
<dbReference type="EC" id="4.2.2.-" evidence="3"/>
<keyword evidence="2 3" id="KW-0961">Cell wall biogenesis/degradation</keyword>
<comment type="caution">
    <text evidence="6">The sequence shown here is derived from an EMBL/GenBank/DDBJ whole genome shotgun (WGS) entry which is preliminary data.</text>
</comment>
<sequence precursor="true">MTTPVRSIVAGLSLALMLITPAFADDEPAFEQTGRASWYGPGFHGKKTASGERFDQNDLTAAHRTLPLGSEVTVKNPENGREVEVQINDRGPYVKGRVIDLSSKAADHLGIKDDGTAKVKIEATEEQLAAAKKDDEQTAENSER</sequence>
<dbReference type="SUPFAM" id="SSF50685">
    <property type="entry name" value="Barwin-like endoglucanases"/>
    <property type="match status" value="1"/>
</dbReference>
<dbReference type="PANTHER" id="PTHR34183:SF1">
    <property type="entry name" value="ENDOLYTIC PEPTIDOGLYCAN TRANSGLYCOSYLASE RLPA"/>
    <property type="match status" value="1"/>
</dbReference>
<evidence type="ECO:0000256" key="4">
    <source>
        <dbReference type="RuleBase" id="RU003495"/>
    </source>
</evidence>
<keyword evidence="7" id="KW-1185">Reference proteome</keyword>
<dbReference type="InterPro" id="IPR034718">
    <property type="entry name" value="RlpA"/>
</dbReference>
<dbReference type="InterPro" id="IPR009009">
    <property type="entry name" value="RlpA-like_DPBB"/>
</dbReference>
<name>A0ABX2T4Q1_9PROT</name>
<organism evidence="6 7">
    <name type="scientific">Azospirillum oleiclasticum</name>
    <dbReference type="NCBI Taxonomy" id="2735135"/>
    <lineage>
        <taxon>Bacteria</taxon>
        <taxon>Pseudomonadati</taxon>
        <taxon>Pseudomonadota</taxon>
        <taxon>Alphaproteobacteria</taxon>
        <taxon>Rhodospirillales</taxon>
        <taxon>Azospirillaceae</taxon>
        <taxon>Azospirillum</taxon>
    </lineage>
</organism>
<dbReference type="Pfam" id="PF03330">
    <property type="entry name" value="DPBB_1"/>
    <property type="match status" value="1"/>
</dbReference>
<evidence type="ECO:0000256" key="1">
    <source>
        <dbReference type="ARBA" id="ARBA00023239"/>
    </source>
</evidence>
<dbReference type="InterPro" id="IPR036908">
    <property type="entry name" value="RlpA-like_sf"/>
</dbReference>
<feature type="domain" description="RlpA-like protein double-psi beta-barrel" evidence="5">
    <location>
        <begin position="32"/>
        <end position="121"/>
    </location>
</feature>
<accession>A0ABX2T4Q1</accession>
<protein>
    <recommendedName>
        <fullName evidence="3">Endolytic peptidoglycan transglycosylase RlpA</fullName>
        <ecNumber evidence="3">4.2.2.-</ecNumber>
    </recommendedName>
</protein>
<evidence type="ECO:0000256" key="3">
    <source>
        <dbReference type="HAMAP-Rule" id="MF_02071"/>
    </source>
</evidence>
<feature type="signal peptide" evidence="3">
    <location>
        <begin position="1"/>
        <end position="24"/>
    </location>
</feature>
<keyword evidence="3" id="KW-0732">Signal</keyword>
<comment type="similarity">
    <text evidence="3 4">Belongs to the RlpA family.</text>
</comment>
<gene>
    <name evidence="3" type="primary">rlpA</name>
    <name evidence="6" type="ORF">HND93_06235</name>
</gene>
<dbReference type="HAMAP" id="MF_02071">
    <property type="entry name" value="RlpA"/>
    <property type="match status" value="1"/>
</dbReference>
<evidence type="ECO:0000256" key="2">
    <source>
        <dbReference type="ARBA" id="ARBA00023316"/>
    </source>
</evidence>
<comment type="function">
    <text evidence="3">Lytic transglycosylase with a strong preference for naked glycan strands that lack stem peptides.</text>
</comment>
<reference evidence="6 7" key="1">
    <citation type="submission" date="2020-05" db="EMBL/GenBank/DDBJ databases">
        <title>Azospirillum oleiclasticum sp. nov, a nitrogen-fixing and heavy crude oil-emulsifying bacterium isolated from the crude oil of Yumen Oilfield.</title>
        <authorList>
            <person name="Wu D."/>
            <person name="Cai M."/>
            <person name="Zhang X."/>
        </authorList>
    </citation>
    <scope>NUCLEOTIDE SEQUENCE [LARGE SCALE GENOMIC DNA]</scope>
    <source>
        <strain evidence="6 7">ROY-1-1-2</strain>
    </source>
</reference>
<feature type="chain" id="PRO_5044909606" description="Endolytic peptidoglycan transglycosylase RlpA" evidence="3">
    <location>
        <begin position="25"/>
        <end position="144"/>
    </location>
</feature>
<dbReference type="NCBIfam" id="TIGR00413">
    <property type="entry name" value="rlpA"/>
    <property type="match status" value="1"/>
</dbReference>
<dbReference type="Gene3D" id="2.40.40.10">
    <property type="entry name" value="RlpA-like domain"/>
    <property type="match status" value="1"/>
</dbReference>
<keyword evidence="1 3" id="KW-0456">Lyase</keyword>
<evidence type="ECO:0000313" key="7">
    <source>
        <dbReference type="Proteomes" id="UP000584642"/>
    </source>
</evidence>
<evidence type="ECO:0000259" key="5">
    <source>
        <dbReference type="Pfam" id="PF03330"/>
    </source>
</evidence>
<dbReference type="PANTHER" id="PTHR34183">
    <property type="entry name" value="ENDOLYTIC PEPTIDOGLYCAN TRANSGLYCOSYLASE RLPA"/>
    <property type="match status" value="1"/>
</dbReference>
<dbReference type="InterPro" id="IPR012997">
    <property type="entry name" value="RplA"/>
</dbReference>
<dbReference type="CDD" id="cd22268">
    <property type="entry name" value="DPBB_RlpA-like"/>
    <property type="match status" value="1"/>
</dbReference>
<dbReference type="EMBL" id="JABFDB010000002">
    <property type="protein sequence ID" value="NYZ19304.1"/>
    <property type="molecule type" value="Genomic_DNA"/>
</dbReference>
<evidence type="ECO:0000313" key="6">
    <source>
        <dbReference type="EMBL" id="NYZ19304.1"/>
    </source>
</evidence>
<proteinExistence type="inferred from homology"/>